<evidence type="ECO:0000313" key="1">
    <source>
        <dbReference type="EMBL" id="WBP83857.1"/>
    </source>
</evidence>
<sequence>MKFLKCFLSKTSHKFQGHRSEELIFFIDEKVVELYSDSEFNNYLHTMYTYFKYLNDKYIRFKVVLPNTFSFTINSTDEHFNKIEKRRSSLKKFTTKVKEFELASIFQLVDFKNVKSISFDINKKIQLSEQGHTTSTTFNFELNNFIYTQNIEINENENEKESELYKDLKTLHWFFSTKYNVNGFVFYNIDSYIKTINRHDLSSKVNFIDNVFKILKQETRIELYSYFDSYKQTIKLPKFEAITSRIIKVHFDNTFINNVLDTIKQDGYIKYYDFTDYFILRSDEHIFKLEQIKTLINEIILNNDLFAFNFLTILKCEQNIDSLYEFDYLKMLNEELISVLNKKRNTLKLPFAKSIIIKYKFYKYFKNILVKTIKLDSFEYVEQINISNEVILGETKLSPFSYELKERR</sequence>
<protein>
    <submittedName>
        <fullName evidence="1">Uncharacterized protein</fullName>
    </submittedName>
</protein>
<accession>A0ACD4PGV3</accession>
<name>A0ACD4PGV3_9BACT</name>
<gene>
    <name evidence="1" type="ORF">Me_995_000483</name>
</gene>
<organism evidence="1 2">
    <name type="scientific">Mycoplasmopsis edwardii</name>
    <dbReference type="NCBI Taxonomy" id="53558"/>
    <lineage>
        <taxon>Bacteria</taxon>
        <taxon>Bacillati</taxon>
        <taxon>Mycoplasmatota</taxon>
        <taxon>Mycoplasmoidales</taxon>
        <taxon>Metamycoplasmataceae</taxon>
        <taxon>Mycoplasmopsis</taxon>
    </lineage>
</organism>
<evidence type="ECO:0000313" key="2">
    <source>
        <dbReference type="Proteomes" id="UP001213039"/>
    </source>
</evidence>
<proteinExistence type="predicted"/>
<reference evidence="1" key="1">
    <citation type="submission" date="2022-12" db="EMBL/GenBank/DDBJ databases">
        <authorList>
            <consortium name="Asia Pacific Centre for Animal Health"/>
            <person name="Klose S.M."/>
            <person name="Legione A.R."/>
            <person name="Monotti I."/>
            <person name="Bushell R."/>
            <person name="Marenda M.S."/>
            <person name="Sugiyama T."/>
            <person name="Browning G.F."/>
            <person name="Vaz P.K."/>
        </authorList>
    </citation>
    <scope>NUCLEOTIDE SEQUENCE</scope>
    <source>
        <strain evidence="1">Felid995</strain>
    </source>
</reference>
<dbReference type="Proteomes" id="UP001213039">
    <property type="component" value="Chromosome"/>
</dbReference>
<keyword evidence="2" id="KW-1185">Reference proteome</keyword>
<dbReference type="EMBL" id="CP114370">
    <property type="protein sequence ID" value="WBP83857.1"/>
    <property type="molecule type" value="Genomic_DNA"/>
</dbReference>